<dbReference type="Proteomes" id="UP001296776">
    <property type="component" value="Unassembled WGS sequence"/>
</dbReference>
<dbReference type="Gene3D" id="3.40.50.920">
    <property type="match status" value="1"/>
</dbReference>
<gene>
    <name evidence="5" type="ORF">CKO40_08900</name>
</gene>
<feature type="domain" description="Transketolase-like pyrimidine-binding" evidence="4">
    <location>
        <begin position="3"/>
        <end position="167"/>
    </location>
</feature>
<dbReference type="FunFam" id="3.40.50.970:FF:000129">
    <property type="entry name" value="Transketolase"/>
    <property type="match status" value="1"/>
</dbReference>
<dbReference type="InterPro" id="IPR005475">
    <property type="entry name" value="Transketolase-like_Pyr-bd"/>
</dbReference>
<evidence type="ECO:0000256" key="2">
    <source>
        <dbReference type="ARBA" id="ARBA00007131"/>
    </source>
</evidence>
<keyword evidence="3" id="KW-0786">Thiamine pyrophosphate</keyword>
<proteinExistence type="inferred from homology"/>
<sequence length="342" mass="36872">MIETVTRPHRANLIRFGEQHPAALVLGADLTSSCEADGFRDRYPERFFSFGMAEQNMLGFAAGLAREGFLPYIHTFAVFITRRPFDQLAMSIGYPNLPVRLIGFLPGITTPGGVTHQAIDDIALLRAIPNMTILEAGDATEVESMLDCAQAIDGPVYVRQLRGEVPRLFPADEPLRLGQARVLSQGPEPDLAVISSGICTEEAMRAVPALQAQGVSVTHLHVSTLKPFDDPQLIDAIAQARHGAIAIENHSVIGGLGSALAEQLAEQGIGKRLLRLGLRDTYAHGASKPYLMREYGLDALALVRAAERLIGASLDIDADHLAEVDVENGSQPLAKADKSEDL</sequence>
<dbReference type="PANTHER" id="PTHR43825">
    <property type="entry name" value="PYRUVATE DEHYDROGENASE E1 COMPONENT"/>
    <property type="match status" value="1"/>
</dbReference>
<dbReference type="AlphaFoldDB" id="A0AAJ0U4F3"/>
<dbReference type="Pfam" id="PF02779">
    <property type="entry name" value="Transket_pyr"/>
    <property type="match status" value="1"/>
</dbReference>
<dbReference type="SUPFAM" id="SSF52922">
    <property type="entry name" value="TK C-terminal domain-like"/>
    <property type="match status" value="1"/>
</dbReference>
<protein>
    <submittedName>
        <fullName evidence="5">Transketolase</fullName>
    </submittedName>
</protein>
<dbReference type="InterPro" id="IPR009014">
    <property type="entry name" value="Transketo_C/PFOR_II"/>
</dbReference>
<comment type="cofactor">
    <cofactor evidence="1">
        <name>thiamine diphosphate</name>
        <dbReference type="ChEBI" id="CHEBI:58937"/>
    </cofactor>
</comment>
<reference evidence="5" key="2">
    <citation type="journal article" date="2020" name="Microorganisms">
        <title>Osmotic Adaptation and Compatible Solute Biosynthesis of Phototrophic Bacteria as Revealed from Genome Analyses.</title>
        <authorList>
            <person name="Imhoff J.F."/>
            <person name="Rahn T."/>
            <person name="Kunzel S."/>
            <person name="Keller A."/>
            <person name="Neulinger S.C."/>
        </authorList>
    </citation>
    <scope>NUCLEOTIDE SEQUENCE</scope>
    <source>
        <strain evidence="5">DSM 11080</strain>
    </source>
</reference>
<dbReference type="CDD" id="cd07033">
    <property type="entry name" value="TPP_PYR_DXS_TK_like"/>
    <property type="match status" value="1"/>
</dbReference>
<evidence type="ECO:0000256" key="3">
    <source>
        <dbReference type="ARBA" id="ARBA00023052"/>
    </source>
</evidence>
<reference evidence="5" key="1">
    <citation type="submission" date="2017-08" db="EMBL/GenBank/DDBJ databases">
        <authorList>
            <person name="Imhoff J.F."/>
            <person name="Rahn T."/>
            <person name="Kuenzel S."/>
            <person name="Neulinger S.C."/>
        </authorList>
    </citation>
    <scope>NUCLEOTIDE SEQUENCE</scope>
    <source>
        <strain evidence="5">DSM 11080</strain>
    </source>
</reference>
<keyword evidence="6" id="KW-1185">Reference proteome</keyword>
<evidence type="ECO:0000313" key="6">
    <source>
        <dbReference type="Proteomes" id="UP001296776"/>
    </source>
</evidence>
<dbReference type="InterPro" id="IPR033248">
    <property type="entry name" value="Transketolase_C"/>
</dbReference>
<evidence type="ECO:0000259" key="4">
    <source>
        <dbReference type="SMART" id="SM00861"/>
    </source>
</evidence>
<evidence type="ECO:0000313" key="5">
    <source>
        <dbReference type="EMBL" id="MBK1704650.1"/>
    </source>
</evidence>
<dbReference type="InterPro" id="IPR029061">
    <property type="entry name" value="THDP-binding"/>
</dbReference>
<dbReference type="Pfam" id="PF02780">
    <property type="entry name" value="Transketolase_C"/>
    <property type="match status" value="1"/>
</dbReference>
<comment type="similarity">
    <text evidence="2">Belongs to the transketolase family.</text>
</comment>
<organism evidence="5 6">
    <name type="scientific">Halochromatium glycolicum</name>
    <dbReference type="NCBI Taxonomy" id="85075"/>
    <lineage>
        <taxon>Bacteria</taxon>
        <taxon>Pseudomonadati</taxon>
        <taxon>Pseudomonadota</taxon>
        <taxon>Gammaproteobacteria</taxon>
        <taxon>Chromatiales</taxon>
        <taxon>Chromatiaceae</taxon>
        <taxon>Halochromatium</taxon>
    </lineage>
</organism>
<dbReference type="InterPro" id="IPR051157">
    <property type="entry name" value="PDH/Transketolase"/>
</dbReference>
<dbReference type="Gene3D" id="3.40.50.970">
    <property type="match status" value="1"/>
</dbReference>
<dbReference type="RefSeq" id="WP_207173514.1">
    <property type="nucleotide sequence ID" value="NZ_NRSJ01000012.1"/>
</dbReference>
<accession>A0AAJ0U4F3</accession>
<dbReference type="SUPFAM" id="SSF52518">
    <property type="entry name" value="Thiamin diphosphate-binding fold (THDP-binding)"/>
    <property type="match status" value="1"/>
</dbReference>
<dbReference type="SMART" id="SM00861">
    <property type="entry name" value="Transket_pyr"/>
    <property type="match status" value="1"/>
</dbReference>
<dbReference type="EMBL" id="NRSJ01000012">
    <property type="protein sequence ID" value="MBK1704650.1"/>
    <property type="molecule type" value="Genomic_DNA"/>
</dbReference>
<evidence type="ECO:0000256" key="1">
    <source>
        <dbReference type="ARBA" id="ARBA00001964"/>
    </source>
</evidence>
<name>A0AAJ0U4F3_9GAMM</name>
<comment type="caution">
    <text evidence="5">The sequence shown here is derived from an EMBL/GenBank/DDBJ whole genome shotgun (WGS) entry which is preliminary data.</text>
</comment>
<dbReference type="PANTHER" id="PTHR43825:SF1">
    <property type="entry name" value="TRANSKETOLASE-LIKE PYRIMIDINE-BINDING DOMAIN-CONTAINING PROTEIN"/>
    <property type="match status" value="1"/>
</dbReference>